<protein>
    <submittedName>
        <fullName evidence="2">Putative bacteriophage protein</fullName>
    </submittedName>
</protein>
<name>G2J771_9BURK</name>
<gene>
    <name evidence="2" type="ORF">CAGGBEG34_1080002</name>
</gene>
<feature type="compositionally biased region" description="Low complexity" evidence="1">
    <location>
        <begin position="61"/>
        <end position="72"/>
    </location>
</feature>
<reference evidence="2 3" key="1">
    <citation type="submission" date="2011-08" db="EMBL/GenBank/DDBJ databases">
        <title>The genome of the obligate endobacterium of an arbuscular mycorrhizal fungus reveals an interphylum network of nutritional interactions.</title>
        <authorList>
            <person name="Ghignone S."/>
            <person name="Salvioli A."/>
            <person name="Anca I."/>
            <person name="Lumini E."/>
            <person name="Ortu G."/>
            <person name="Petiti L."/>
            <person name="Cruveiller S."/>
            <person name="Bianciotto V."/>
            <person name="Piffanelli P."/>
            <person name="Lanfranco L."/>
            <person name="Bonfante P."/>
        </authorList>
    </citation>
    <scope>NUCLEOTIDE SEQUENCE [LARGE SCALE GENOMIC DNA]</scope>
    <source>
        <strain evidence="2 3">BEG34</strain>
    </source>
</reference>
<sequence>MTAIYIERPFLLKLDNGAQRSFAAGEQEVEEAMATHWYVQAHCIEKPVATPEPVRWPEPVPNAEQAPAQNPEQAHDAPSAGDEALAQETPQKSEPVPHPPKSGKKAKP</sequence>
<keyword evidence="3" id="KW-1185">Reference proteome</keyword>
<dbReference type="OrthoDB" id="6445976at2"/>
<evidence type="ECO:0000256" key="1">
    <source>
        <dbReference type="SAM" id="MobiDB-lite"/>
    </source>
</evidence>
<feature type="region of interest" description="Disordered" evidence="1">
    <location>
        <begin position="50"/>
        <end position="108"/>
    </location>
</feature>
<dbReference type="EMBL" id="CAFB01000009">
    <property type="protein sequence ID" value="CCD28611.1"/>
    <property type="molecule type" value="Genomic_DNA"/>
</dbReference>
<dbReference type="AlphaFoldDB" id="G2J771"/>
<evidence type="ECO:0000313" key="2">
    <source>
        <dbReference type="EMBL" id="CCD28611.1"/>
    </source>
</evidence>
<proteinExistence type="predicted"/>
<comment type="caution">
    <text evidence="2">The sequence shown here is derived from an EMBL/GenBank/DDBJ whole genome shotgun (WGS) entry which is preliminary data.</text>
</comment>
<accession>G2J771</accession>
<organism evidence="2 3">
    <name type="scientific">Candidatus Glomeribacter gigasporarum BEG34</name>
    <dbReference type="NCBI Taxonomy" id="1070319"/>
    <lineage>
        <taxon>Bacteria</taxon>
        <taxon>Pseudomonadati</taxon>
        <taxon>Pseudomonadota</taxon>
        <taxon>Betaproteobacteria</taxon>
        <taxon>Burkholderiales</taxon>
        <taxon>Burkholderiaceae</taxon>
        <taxon>Candidatus Glomeribacter</taxon>
    </lineage>
</organism>
<dbReference type="RefSeq" id="WP_006681927.1">
    <property type="nucleotide sequence ID" value="NZ_CAFB01000009.1"/>
</dbReference>
<dbReference type="Proteomes" id="UP000054051">
    <property type="component" value="Unassembled WGS sequence"/>
</dbReference>
<evidence type="ECO:0000313" key="3">
    <source>
        <dbReference type="Proteomes" id="UP000054051"/>
    </source>
</evidence>